<accession>A0A0E0LHT8</accession>
<evidence type="ECO:0000256" key="3">
    <source>
        <dbReference type="ARBA" id="ARBA00022692"/>
    </source>
</evidence>
<keyword evidence="4 6" id="KW-1133">Transmembrane helix</keyword>
<evidence type="ECO:0000256" key="6">
    <source>
        <dbReference type="SAM" id="Phobius"/>
    </source>
</evidence>
<feature type="transmembrane region" description="Helical" evidence="6">
    <location>
        <begin position="160"/>
        <end position="176"/>
    </location>
</feature>
<feature type="transmembrane region" description="Helical" evidence="6">
    <location>
        <begin position="54"/>
        <end position="78"/>
    </location>
</feature>
<evidence type="ECO:0008006" key="9">
    <source>
        <dbReference type="Google" id="ProtNLM"/>
    </source>
</evidence>
<evidence type="ECO:0000256" key="5">
    <source>
        <dbReference type="ARBA" id="ARBA00023136"/>
    </source>
</evidence>
<evidence type="ECO:0000256" key="4">
    <source>
        <dbReference type="ARBA" id="ARBA00022989"/>
    </source>
</evidence>
<evidence type="ECO:0000313" key="8">
    <source>
        <dbReference type="Proteomes" id="UP000026962"/>
    </source>
</evidence>
<keyword evidence="3 6" id="KW-0812">Transmembrane</keyword>
<organism evidence="7">
    <name type="scientific">Oryza punctata</name>
    <name type="common">Red rice</name>
    <dbReference type="NCBI Taxonomy" id="4537"/>
    <lineage>
        <taxon>Eukaryota</taxon>
        <taxon>Viridiplantae</taxon>
        <taxon>Streptophyta</taxon>
        <taxon>Embryophyta</taxon>
        <taxon>Tracheophyta</taxon>
        <taxon>Spermatophyta</taxon>
        <taxon>Magnoliopsida</taxon>
        <taxon>Liliopsida</taxon>
        <taxon>Poales</taxon>
        <taxon>Poaceae</taxon>
        <taxon>BOP clade</taxon>
        <taxon>Oryzoideae</taxon>
        <taxon>Oryzeae</taxon>
        <taxon>Oryzinae</taxon>
        <taxon>Oryza</taxon>
    </lineage>
</organism>
<sequence>MAGGTGIDIQEPAAATAEAAAPLLEKTTYWEGCPGCAAERRKAENPGIPYMLFFHIWIIILVSCLPISFIYPFLYFMAYTIEVCRLEHQAIGMSLDSTSWAMGLIIGSVIGGYLAQPAEKYPKLFPGNSLFGRGVSVILYQTFIYPNIEKFLGPINTSRVAAVLSMILVFTYPPMTHLPRPWLQIVLNVVSVLKSNFVVFMGTKASTCFLLSR</sequence>
<dbReference type="HOGENOM" id="CLU_087438_0_0_1"/>
<keyword evidence="8" id="KW-1185">Reference proteome</keyword>
<proteinExistence type="predicted"/>
<protein>
    <recommendedName>
        <fullName evidence="9">Major facilitator superfamily (MFS) profile domain-containing protein</fullName>
    </recommendedName>
</protein>
<dbReference type="PANTHER" id="PTHR23504:SF97">
    <property type="entry name" value="MAJOR FACILITATOR SUPERFAMILY (MFS) PROFILE DOMAIN-CONTAINING PROTEIN"/>
    <property type="match status" value="1"/>
</dbReference>
<evidence type="ECO:0000256" key="1">
    <source>
        <dbReference type="ARBA" id="ARBA00004141"/>
    </source>
</evidence>
<feature type="transmembrane region" description="Helical" evidence="6">
    <location>
        <begin position="99"/>
        <end position="118"/>
    </location>
</feature>
<dbReference type="Proteomes" id="UP000026962">
    <property type="component" value="Chromosome 7"/>
</dbReference>
<feature type="transmembrane region" description="Helical" evidence="6">
    <location>
        <begin position="182"/>
        <end position="203"/>
    </location>
</feature>
<keyword evidence="2" id="KW-0813">Transport</keyword>
<dbReference type="GO" id="GO:0016020">
    <property type="term" value="C:membrane"/>
    <property type="evidence" value="ECO:0007669"/>
    <property type="project" value="UniProtKB-SubCell"/>
</dbReference>
<comment type="subcellular location">
    <subcellularLocation>
        <location evidence="1">Membrane</location>
        <topology evidence="1">Multi-pass membrane protein</topology>
    </subcellularLocation>
</comment>
<feature type="transmembrane region" description="Helical" evidence="6">
    <location>
        <begin position="130"/>
        <end position="148"/>
    </location>
</feature>
<keyword evidence="5 6" id="KW-0472">Membrane</keyword>
<evidence type="ECO:0000256" key="2">
    <source>
        <dbReference type="ARBA" id="ARBA00022448"/>
    </source>
</evidence>
<dbReference type="Gramene" id="OPUNC07G04920.1">
    <property type="protein sequence ID" value="OPUNC07G04920.1"/>
    <property type="gene ID" value="OPUNC07G04920"/>
</dbReference>
<dbReference type="AlphaFoldDB" id="A0A0E0LHT8"/>
<reference evidence="7" key="1">
    <citation type="submission" date="2015-04" db="UniProtKB">
        <authorList>
            <consortium name="EnsemblPlants"/>
        </authorList>
    </citation>
    <scope>IDENTIFICATION</scope>
</reference>
<evidence type="ECO:0000313" key="7">
    <source>
        <dbReference type="EnsemblPlants" id="OPUNC07G04920.1"/>
    </source>
</evidence>
<dbReference type="eggNOG" id="KOG2615">
    <property type="taxonomic scope" value="Eukaryota"/>
</dbReference>
<dbReference type="EnsemblPlants" id="OPUNC07G04920.1">
    <property type="protein sequence ID" value="OPUNC07G04920.1"/>
    <property type="gene ID" value="OPUNC07G04920"/>
</dbReference>
<dbReference type="PANTHER" id="PTHR23504">
    <property type="entry name" value="MAJOR FACILITATOR SUPERFAMILY DOMAIN-CONTAINING PROTEIN 10"/>
    <property type="match status" value="1"/>
</dbReference>
<name>A0A0E0LHT8_ORYPU</name>
<reference evidence="7" key="2">
    <citation type="submission" date="2018-05" db="EMBL/GenBank/DDBJ databases">
        <title>OpunRS2 (Oryza punctata Reference Sequence Version 2).</title>
        <authorList>
            <person name="Zhang J."/>
            <person name="Kudrna D."/>
            <person name="Lee S."/>
            <person name="Talag J."/>
            <person name="Welchert J."/>
            <person name="Wing R.A."/>
        </authorList>
    </citation>
    <scope>NUCLEOTIDE SEQUENCE [LARGE SCALE GENOMIC DNA]</scope>
</reference>